<dbReference type="Gene3D" id="3.10.100.10">
    <property type="entry name" value="Mannose-Binding Protein A, subunit A"/>
    <property type="match status" value="1"/>
</dbReference>
<accession>B4LSD8</accession>
<keyword evidence="1" id="KW-0732">Signal</keyword>
<keyword evidence="4" id="KW-1185">Reference proteome</keyword>
<reference evidence="3 4" key="1">
    <citation type="journal article" date="2007" name="Nature">
        <title>Evolution of genes and genomes on the Drosophila phylogeny.</title>
        <authorList>
            <consortium name="Drosophila 12 Genomes Consortium"/>
            <person name="Clark A.G."/>
            <person name="Eisen M.B."/>
            <person name="Smith D.R."/>
            <person name="Bergman C.M."/>
            <person name="Oliver B."/>
            <person name="Markow T.A."/>
            <person name="Kaufman T.C."/>
            <person name="Kellis M."/>
            <person name="Gelbart W."/>
            <person name="Iyer V.N."/>
            <person name="Pollard D.A."/>
            <person name="Sackton T.B."/>
            <person name="Larracuente A.M."/>
            <person name="Singh N.D."/>
            <person name="Abad J.P."/>
            <person name="Abt D.N."/>
            <person name="Adryan B."/>
            <person name="Aguade M."/>
            <person name="Akashi H."/>
            <person name="Anderson W.W."/>
            <person name="Aquadro C.F."/>
            <person name="Ardell D.H."/>
            <person name="Arguello R."/>
            <person name="Artieri C.G."/>
            <person name="Barbash D.A."/>
            <person name="Barker D."/>
            <person name="Barsanti P."/>
            <person name="Batterham P."/>
            <person name="Batzoglou S."/>
            <person name="Begun D."/>
            <person name="Bhutkar A."/>
            <person name="Blanco E."/>
            <person name="Bosak S.A."/>
            <person name="Bradley R.K."/>
            <person name="Brand A.D."/>
            <person name="Brent M.R."/>
            <person name="Brooks A.N."/>
            <person name="Brown R.H."/>
            <person name="Butlin R.K."/>
            <person name="Caggese C."/>
            <person name="Calvi B.R."/>
            <person name="Bernardo de Carvalho A."/>
            <person name="Caspi A."/>
            <person name="Castrezana S."/>
            <person name="Celniker S.E."/>
            <person name="Chang J.L."/>
            <person name="Chapple C."/>
            <person name="Chatterji S."/>
            <person name="Chinwalla A."/>
            <person name="Civetta A."/>
            <person name="Clifton S.W."/>
            <person name="Comeron J.M."/>
            <person name="Costello J.C."/>
            <person name="Coyne J.A."/>
            <person name="Daub J."/>
            <person name="David R.G."/>
            <person name="Delcher A.L."/>
            <person name="Delehaunty K."/>
            <person name="Do C.B."/>
            <person name="Ebling H."/>
            <person name="Edwards K."/>
            <person name="Eickbush T."/>
            <person name="Evans J.D."/>
            <person name="Filipski A."/>
            <person name="Findeiss S."/>
            <person name="Freyhult E."/>
            <person name="Fulton L."/>
            <person name="Fulton R."/>
            <person name="Garcia A.C."/>
            <person name="Gardiner A."/>
            <person name="Garfield D.A."/>
            <person name="Garvin B.E."/>
            <person name="Gibson G."/>
            <person name="Gilbert D."/>
            <person name="Gnerre S."/>
            <person name="Godfrey J."/>
            <person name="Good R."/>
            <person name="Gotea V."/>
            <person name="Gravely B."/>
            <person name="Greenberg A.J."/>
            <person name="Griffiths-Jones S."/>
            <person name="Gross S."/>
            <person name="Guigo R."/>
            <person name="Gustafson E.A."/>
            <person name="Haerty W."/>
            <person name="Hahn M.W."/>
            <person name="Halligan D.L."/>
            <person name="Halpern A.L."/>
            <person name="Halter G.M."/>
            <person name="Han M.V."/>
            <person name="Heger A."/>
            <person name="Hillier L."/>
            <person name="Hinrichs A.S."/>
            <person name="Holmes I."/>
            <person name="Hoskins R.A."/>
            <person name="Hubisz M.J."/>
            <person name="Hultmark D."/>
            <person name="Huntley M.A."/>
            <person name="Jaffe D.B."/>
            <person name="Jagadeeshan S."/>
            <person name="Jeck W.R."/>
            <person name="Johnson J."/>
            <person name="Jones C.D."/>
            <person name="Jordan W.C."/>
            <person name="Karpen G.H."/>
            <person name="Kataoka E."/>
            <person name="Keightley P.D."/>
            <person name="Kheradpour P."/>
            <person name="Kirkness E.F."/>
            <person name="Koerich L.B."/>
            <person name="Kristiansen K."/>
            <person name="Kudrna D."/>
            <person name="Kulathinal R.J."/>
            <person name="Kumar S."/>
            <person name="Kwok R."/>
            <person name="Lander E."/>
            <person name="Langley C.H."/>
            <person name="Lapoint R."/>
            <person name="Lazzaro B.P."/>
            <person name="Lee S.J."/>
            <person name="Levesque L."/>
            <person name="Li R."/>
            <person name="Lin C.F."/>
            <person name="Lin M.F."/>
            <person name="Lindblad-Toh K."/>
            <person name="Llopart A."/>
            <person name="Long M."/>
            <person name="Low L."/>
            <person name="Lozovsky E."/>
            <person name="Lu J."/>
            <person name="Luo M."/>
            <person name="Machado C.A."/>
            <person name="Makalowski W."/>
            <person name="Marzo M."/>
            <person name="Matsuda M."/>
            <person name="Matzkin L."/>
            <person name="McAllister B."/>
            <person name="McBride C.S."/>
            <person name="McKernan B."/>
            <person name="McKernan K."/>
            <person name="Mendez-Lago M."/>
            <person name="Minx P."/>
            <person name="Mollenhauer M.U."/>
            <person name="Montooth K."/>
            <person name="Mount S.M."/>
            <person name="Mu X."/>
            <person name="Myers E."/>
            <person name="Negre B."/>
            <person name="Newfeld S."/>
            <person name="Nielsen R."/>
            <person name="Noor M.A."/>
            <person name="O'Grady P."/>
            <person name="Pachter L."/>
            <person name="Papaceit M."/>
            <person name="Parisi M.J."/>
            <person name="Parisi M."/>
            <person name="Parts L."/>
            <person name="Pedersen J.S."/>
            <person name="Pesole G."/>
            <person name="Phillippy A.M."/>
            <person name="Ponting C.P."/>
            <person name="Pop M."/>
            <person name="Porcelli D."/>
            <person name="Powell J.R."/>
            <person name="Prohaska S."/>
            <person name="Pruitt K."/>
            <person name="Puig M."/>
            <person name="Quesneville H."/>
            <person name="Ram K.R."/>
            <person name="Rand D."/>
            <person name="Rasmussen M.D."/>
            <person name="Reed L.K."/>
            <person name="Reenan R."/>
            <person name="Reily A."/>
            <person name="Remington K.A."/>
            <person name="Rieger T.T."/>
            <person name="Ritchie M.G."/>
            <person name="Robin C."/>
            <person name="Rogers Y.H."/>
            <person name="Rohde C."/>
            <person name="Rozas J."/>
            <person name="Rubenfield M.J."/>
            <person name="Ruiz A."/>
            <person name="Russo S."/>
            <person name="Salzberg S.L."/>
            <person name="Sanchez-Gracia A."/>
            <person name="Saranga D.J."/>
            <person name="Sato H."/>
            <person name="Schaeffer S.W."/>
            <person name="Schatz M.C."/>
            <person name="Schlenke T."/>
            <person name="Schwartz R."/>
            <person name="Segarra C."/>
            <person name="Singh R.S."/>
            <person name="Sirot L."/>
            <person name="Sirota M."/>
            <person name="Sisneros N.B."/>
            <person name="Smith C.D."/>
            <person name="Smith T.F."/>
            <person name="Spieth J."/>
            <person name="Stage D.E."/>
            <person name="Stark A."/>
            <person name="Stephan W."/>
            <person name="Strausberg R.L."/>
            <person name="Strempel S."/>
            <person name="Sturgill D."/>
            <person name="Sutton G."/>
            <person name="Sutton G.G."/>
            <person name="Tao W."/>
            <person name="Teichmann S."/>
            <person name="Tobari Y.N."/>
            <person name="Tomimura Y."/>
            <person name="Tsolas J.M."/>
            <person name="Valente V.L."/>
            <person name="Venter E."/>
            <person name="Venter J.C."/>
            <person name="Vicario S."/>
            <person name="Vieira F.G."/>
            <person name="Vilella A.J."/>
            <person name="Villasante A."/>
            <person name="Walenz B."/>
            <person name="Wang J."/>
            <person name="Wasserman M."/>
            <person name="Watts T."/>
            <person name="Wilson D."/>
            <person name="Wilson R.K."/>
            <person name="Wing R.A."/>
            <person name="Wolfner M.F."/>
            <person name="Wong A."/>
            <person name="Wong G.K."/>
            <person name="Wu C.I."/>
            <person name="Wu G."/>
            <person name="Yamamoto D."/>
            <person name="Yang H.P."/>
            <person name="Yang S.P."/>
            <person name="Yorke J.A."/>
            <person name="Yoshida K."/>
            <person name="Zdobnov E."/>
            <person name="Zhang P."/>
            <person name="Zhang Y."/>
            <person name="Zimin A.V."/>
            <person name="Baldwin J."/>
            <person name="Abdouelleil A."/>
            <person name="Abdulkadir J."/>
            <person name="Abebe A."/>
            <person name="Abera B."/>
            <person name="Abreu J."/>
            <person name="Acer S.C."/>
            <person name="Aftuck L."/>
            <person name="Alexander A."/>
            <person name="An P."/>
            <person name="Anderson E."/>
            <person name="Anderson S."/>
            <person name="Arachi H."/>
            <person name="Azer M."/>
            <person name="Bachantsang P."/>
            <person name="Barry A."/>
            <person name="Bayul T."/>
            <person name="Berlin A."/>
            <person name="Bessette D."/>
            <person name="Bloom T."/>
            <person name="Blye J."/>
            <person name="Boguslavskiy L."/>
            <person name="Bonnet C."/>
            <person name="Boukhgalter B."/>
            <person name="Bourzgui I."/>
            <person name="Brown A."/>
            <person name="Cahill P."/>
            <person name="Channer S."/>
            <person name="Cheshatsang Y."/>
            <person name="Chuda L."/>
            <person name="Citroen M."/>
            <person name="Collymore A."/>
            <person name="Cooke P."/>
            <person name="Costello M."/>
            <person name="D'Aco K."/>
            <person name="Daza R."/>
            <person name="De Haan G."/>
            <person name="DeGray S."/>
            <person name="DeMaso C."/>
            <person name="Dhargay N."/>
            <person name="Dooley K."/>
            <person name="Dooley E."/>
            <person name="Doricent M."/>
            <person name="Dorje P."/>
            <person name="Dorjee K."/>
            <person name="Dupes A."/>
            <person name="Elong R."/>
            <person name="Falk J."/>
            <person name="Farina A."/>
            <person name="Faro S."/>
            <person name="Ferguson D."/>
            <person name="Fisher S."/>
            <person name="Foley C.D."/>
            <person name="Franke A."/>
            <person name="Friedrich D."/>
            <person name="Gadbois L."/>
            <person name="Gearin G."/>
            <person name="Gearin C.R."/>
            <person name="Giannoukos G."/>
            <person name="Goode T."/>
            <person name="Graham J."/>
            <person name="Grandbois E."/>
            <person name="Grewal S."/>
            <person name="Gyaltsen K."/>
            <person name="Hafez N."/>
            <person name="Hagos B."/>
            <person name="Hall J."/>
            <person name="Henson C."/>
            <person name="Hollinger A."/>
            <person name="Honan T."/>
            <person name="Huard M.D."/>
            <person name="Hughes L."/>
            <person name="Hurhula B."/>
            <person name="Husby M.E."/>
            <person name="Kamat A."/>
            <person name="Kanga B."/>
            <person name="Kashin S."/>
            <person name="Khazanovich D."/>
            <person name="Kisner P."/>
            <person name="Lance K."/>
            <person name="Lara M."/>
            <person name="Lee W."/>
            <person name="Lennon N."/>
            <person name="Letendre F."/>
            <person name="LeVine R."/>
            <person name="Lipovsky A."/>
            <person name="Liu X."/>
            <person name="Liu J."/>
            <person name="Liu S."/>
            <person name="Lokyitsang T."/>
            <person name="Lokyitsang Y."/>
            <person name="Lubonja R."/>
            <person name="Lui A."/>
            <person name="MacDonald P."/>
            <person name="Magnisalis V."/>
            <person name="Maru K."/>
            <person name="Matthews C."/>
            <person name="McCusker W."/>
            <person name="McDonough S."/>
            <person name="Mehta T."/>
            <person name="Meldrim J."/>
            <person name="Meneus L."/>
            <person name="Mihai O."/>
            <person name="Mihalev A."/>
            <person name="Mihova T."/>
            <person name="Mittelman R."/>
            <person name="Mlenga V."/>
            <person name="Montmayeur A."/>
            <person name="Mulrain L."/>
            <person name="Navidi A."/>
            <person name="Naylor J."/>
            <person name="Negash T."/>
            <person name="Nguyen T."/>
            <person name="Nguyen N."/>
            <person name="Nicol R."/>
            <person name="Norbu C."/>
            <person name="Norbu N."/>
            <person name="Novod N."/>
            <person name="O'Neill B."/>
            <person name="Osman S."/>
            <person name="Markiewicz E."/>
            <person name="Oyono O.L."/>
            <person name="Patti C."/>
            <person name="Phunkhang P."/>
            <person name="Pierre F."/>
            <person name="Priest M."/>
            <person name="Raghuraman S."/>
            <person name="Rege F."/>
            <person name="Reyes R."/>
            <person name="Rise C."/>
            <person name="Rogov P."/>
            <person name="Ross K."/>
            <person name="Ryan E."/>
            <person name="Settipalli S."/>
            <person name="Shea T."/>
            <person name="Sherpa N."/>
            <person name="Shi L."/>
            <person name="Shih D."/>
            <person name="Sparrow T."/>
            <person name="Spaulding J."/>
            <person name="Stalker J."/>
            <person name="Stange-Thomann N."/>
            <person name="Stavropoulos S."/>
            <person name="Stone C."/>
            <person name="Strader C."/>
            <person name="Tesfaye S."/>
            <person name="Thomson T."/>
            <person name="Thoulutsang Y."/>
            <person name="Thoulutsang D."/>
            <person name="Topham K."/>
            <person name="Topping I."/>
            <person name="Tsamla T."/>
            <person name="Vassiliev H."/>
            <person name="Vo A."/>
            <person name="Wangchuk T."/>
            <person name="Wangdi T."/>
            <person name="Weiand M."/>
            <person name="Wilkinson J."/>
            <person name="Wilson A."/>
            <person name="Yadav S."/>
            <person name="Young G."/>
            <person name="Yu Q."/>
            <person name="Zembek L."/>
            <person name="Zhong D."/>
            <person name="Zimmer A."/>
            <person name="Zwirko Z."/>
            <person name="Jaffe D.B."/>
            <person name="Alvarez P."/>
            <person name="Brockman W."/>
            <person name="Butler J."/>
            <person name="Chin C."/>
            <person name="Gnerre S."/>
            <person name="Grabherr M."/>
            <person name="Kleber M."/>
            <person name="Mauceli E."/>
            <person name="MacCallum I."/>
        </authorList>
    </citation>
    <scope>NUCLEOTIDE SEQUENCE [LARGE SCALE GENOMIC DNA]</scope>
    <source>
        <strain evidence="4">Tucson 15010-1051.87</strain>
    </source>
</reference>
<dbReference type="Proteomes" id="UP000008792">
    <property type="component" value="Unassembled WGS sequence"/>
</dbReference>
<evidence type="ECO:0000313" key="4">
    <source>
        <dbReference type="Proteomes" id="UP000008792"/>
    </source>
</evidence>
<organism evidence="3 4">
    <name type="scientific">Drosophila virilis</name>
    <name type="common">Fruit fly</name>
    <dbReference type="NCBI Taxonomy" id="7244"/>
    <lineage>
        <taxon>Eukaryota</taxon>
        <taxon>Metazoa</taxon>
        <taxon>Ecdysozoa</taxon>
        <taxon>Arthropoda</taxon>
        <taxon>Hexapoda</taxon>
        <taxon>Insecta</taxon>
        <taxon>Pterygota</taxon>
        <taxon>Neoptera</taxon>
        <taxon>Endopterygota</taxon>
        <taxon>Diptera</taxon>
        <taxon>Brachycera</taxon>
        <taxon>Muscomorpha</taxon>
        <taxon>Ephydroidea</taxon>
        <taxon>Drosophilidae</taxon>
        <taxon>Drosophila</taxon>
    </lineage>
</organism>
<dbReference type="InterPro" id="IPR050111">
    <property type="entry name" value="C-type_lectin/snaclec_domain"/>
</dbReference>
<dbReference type="Pfam" id="PF00059">
    <property type="entry name" value="Lectin_C"/>
    <property type="match status" value="1"/>
</dbReference>
<dbReference type="AlphaFoldDB" id="B4LSD8"/>
<dbReference type="OrthoDB" id="7950296at2759"/>
<dbReference type="PROSITE" id="PS50041">
    <property type="entry name" value="C_TYPE_LECTIN_2"/>
    <property type="match status" value="1"/>
</dbReference>
<name>B4LSD8_DROVI</name>
<dbReference type="PhylomeDB" id="B4LSD8"/>
<feature type="domain" description="C-type lectin" evidence="2">
    <location>
        <begin position="100"/>
        <end position="224"/>
    </location>
</feature>
<sequence>MKVILIFLLISIPARQVSCEASKELLQYRTRSVDKCLKAGAVLIDRMIKMQTDFNELQSSQNTNARDKMANITALINDKFDGIDKRFNFKNPPKSPFEKIGSKYYYIELETKSNWFDAAHKCRQLSGHLINLRNDREYDNISKHLMNSNLSASEANRFWLDMNDLSVEDQFLSLTTGLNVTFAHWEANQPDDFDNEDCVELRIKQNRFVMNDASCETKKYFICQKA</sequence>
<dbReference type="CDD" id="cd00037">
    <property type="entry name" value="CLECT"/>
    <property type="match status" value="1"/>
</dbReference>
<dbReference type="InterPro" id="IPR016187">
    <property type="entry name" value="CTDL_fold"/>
</dbReference>
<dbReference type="SMR" id="B4LSD8"/>
<dbReference type="SMART" id="SM00034">
    <property type="entry name" value="CLECT"/>
    <property type="match status" value="1"/>
</dbReference>
<evidence type="ECO:0000313" key="3">
    <source>
        <dbReference type="EMBL" id="EDW63746.1"/>
    </source>
</evidence>
<evidence type="ECO:0000259" key="2">
    <source>
        <dbReference type="PROSITE" id="PS50041"/>
    </source>
</evidence>
<evidence type="ECO:0000256" key="1">
    <source>
        <dbReference type="SAM" id="SignalP"/>
    </source>
</evidence>
<protein>
    <recommendedName>
        <fullName evidence="2">C-type lectin domain-containing protein</fullName>
    </recommendedName>
</protein>
<dbReference type="InParanoid" id="B4LSD8"/>
<dbReference type="KEGG" id="dvi:6629186"/>
<dbReference type="EMBL" id="CH940649">
    <property type="protein sequence ID" value="EDW63746.1"/>
    <property type="molecule type" value="Genomic_DNA"/>
</dbReference>
<dbReference type="eggNOG" id="KOG4297">
    <property type="taxonomic scope" value="Eukaryota"/>
</dbReference>
<gene>
    <name evidence="3" type="primary">Dvir\GJ11333</name>
    <name evidence="3" type="ORF">Dvir_GJ11333</name>
</gene>
<feature type="signal peptide" evidence="1">
    <location>
        <begin position="1"/>
        <end position="19"/>
    </location>
</feature>
<dbReference type="InterPro" id="IPR001304">
    <property type="entry name" value="C-type_lectin-like"/>
</dbReference>
<dbReference type="OMA" id="VMNDASC"/>
<dbReference type="HOGENOM" id="CLU_049894_13_3_1"/>
<feature type="chain" id="PRO_5002813044" description="C-type lectin domain-containing protein" evidence="1">
    <location>
        <begin position="20"/>
        <end position="226"/>
    </location>
</feature>
<dbReference type="SUPFAM" id="SSF56436">
    <property type="entry name" value="C-type lectin-like"/>
    <property type="match status" value="1"/>
</dbReference>
<dbReference type="PANTHER" id="PTHR22803">
    <property type="entry name" value="MANNOSE, PHOSPHOLIPASE, LECTIN RECEPTOR RELATED"/>
    <property type="match status" value="1"/>
</dbReference>
<dbReference type="InterPro" id="IPR016186">
    <property type="entry name" value="C-type_lectin-like/link_sf"/>
</dbReference>
<proteinExistence type="predicted"/>